<protein>
    <submittedName>
        <fullName evidence="2">Uncharacterized protein</fullName>
    </submittedName>
</protein>
<evidence type="ECO:0000313" key="3">
    <source>
        <dbReference type="Proteomes" id="UP000604046"/>
    </source>
</evidence>
<sequence length="400" mass="43351">MWIDISAGASPEDESTHQEERTALIEQDGKCHLKAVKRDSDGSDDDNLSASRRWRFTTGMFVLLCVAVTAFAFYPSTTSHRHFSKSLVGLEEWEEIPNISGVIQRAKGLDPVKTPRNLRDLFVQYEPYQAAELPWVRTQCVIDAVQATAYLVQAVVFLYRAIDYEGLECPKNTPDGCAVSIAGFVASISWVASYISLAASSCGDTVNSGALCAADWTALMADFAEVASSGAAVKDDCDFGGRISGLLLHIDRDRRTHPYYHWQQFLPGGAGPAVIIARNRHMNTMRDFDITQCVVDVTQAAAFLVRATLQIHSATLGCPQARACTIDILDVISSFSWISRFISLAVTDCSVAGSQKALCAAQISNLVAAVANGPAVGIATTSDCADFPDTIDERLHEPTT</sequence>
<feature type="transmembrane region" description="Helical" evidence="1">
    <location>
        <begin position="56"/>
        <end position="74"/>
    </location>
</feature>
<organism evidence="2 3">
    <name type="scientific">Symbiodinium natans</name>
    <dbReference type="NCBI Taxonomy" id="878477"/>
    <lineage>
        <taxon>Eukaryota</taxon>
        <taxon>Sar</taxon>
        <taxon>Alveolata</taxon>
        <taxon>Dinophyceae</taxon>
        <taxon>Suessiales</taxon>
        <taxon>Symbiodiniaceae</taxon>
        <taxon>Symbiodinium</taxon>
    </lineage>
</organism>
<accession>A0A812L5A5</accession>
<keyword evidence="3" id="KW-1185">Reference proteome</keyword>
<dbReference type="OrthoDB" id="445850at2759"/>
<keyword evidence="1" id="KW-0472">Membrane</keyword>
<keyword evidence="1" id="KW-0812">Transmembrane</keyword>
<proteinExistence type="predicted"/>
<name>A0A812L5A5_9DINO</name>
<reference evidence="2" key="1">
    <citation type="submission" date="2021-02" db="EMBL/GenBank/DDBJ databases">
        <authorList>
            <person name="Dougan E. K."/>
            <person name="Rhodes N."/>
            <person name="Thang M."/>
            <person name="Chan C."/>
        </authorList>
    </citation>
    <scope>NUCLEOTIDE SEQUENCE</scope>
</reference>
<keyword evidence="1" id="KW-1133">Transmembrane helix</keyword>
<dbReference type="AlphaFoldDB" id="A0A812L5A5"/>
<dbReference type="EMBL" id="CAJNDS010000813">
    <property type="protein sequence ID" value="CAE7235634.1"/>
    <property type="molecule type" value="Genomic_DNA"/>
</dbReference>
<evidence type="ECO:0000256" key="1">
    <source>
        <dbReference type="SAM" id="Phobius"/>
    </source>
</evidence>
<dbReference type="Proteomes" id="UP000604046">
    <property type="component" value="Unassembled WGS sequence"/>
</dbReference>
<evidence type="ECO:0000313" key="2">
    <source>
        <dbReference type="EMBL" id="CAE7235634.1"/>
    </source>
</evidence>
<gene>
    <name evidence="2" type="ORF">SNAT2548_LOCUS10072</name>
</gene>
<comment type="caution">
    <text evidence="2">The sequence shown here is derived from an EMBL/GenBank/DDBJ whole genome shotgun (WGS) entry which is preliminary data.</text>
</comment>